<reference evidence="3 5" key="2">
    <citation type="submission" date="2023-09" db="EMBL/GenBank/DDBJ databases">
        <title>Genomic characteristic of L. casei group strains isolated from clinical sources.</title>
        <authorList>
            <person name="Jarocki P."/>
        </authorList>
    </citation>
    <scope>NUCLEOTIDE SEQUENCE [LARGE SCALE GENOMIC DNA]</scope>
    <source>
        <strain evidence="3 5">LMG 24099</strain>
    </source>
</reference>
<protein>
    <submittedName>
        <fullName evidence="2">Uncharacterized protein</fullName>
    </submittedName>
</protein>
<evidence type="ECO:0000256" key="1">
    <source>
        <dbReference type="SAM" id="Phobius"/>
    </source>
</evidence>
<gene>
    <name evidence="2" type="ORF">BGL52_00425</name>
    <name evidence="3" type="ORF">RWA16_00415</name>
</gene>
<feature type="transmembrane region" description="Helical" evidence="1">
    <location>
        <begin position="149"/>
        <end position="174"/>
    </location>
</feature>
<dbReference type="AlphaFoldDB" id="A0AAN1F173"/>
<evidence type="ECO:0000313" key="2">
    <source>
        <dbReference type="EMBL" id="ARY92938.1"/>
    </source>
</evidence>
<keyword evidence="5" id="KW-1185">Reference proteome</keyword>
<evidence type="ECO:0000313" key="5">
    <source>
        <dbReference type="Proteomes" id="UP001303564"/>
    </source>
</evidence>
<feature type="transmembrane region" description="Helical" evidence="1">
    <location>
        <begin position="67"/>
        <end position="90"/>
    </location>
</feature>
<accession>A0AAN1F173</accession>
<evidence type="ECO:0000313" key="3">
    <source>
        <dbReference type="EMBL" id="WNX27648.1"/>
    </source>
</evidence>
<dbReference type="Proteomes" id="UP000195609">
    <property type="component" value="Chromosome"/>
</dbReference>
<sequence length="175" mass="20294">MELTYLIPHIFAMVVLTLTLRFKNSALKKERQHREISFENSNLDQELQAKVLKQEAVLNQRHFITEILINAQFAGVYLAAFCFSAGVLYAEESTGVYLFPSIGVFCLFANILFVVEEQAFRLYKKRQLKKYLAVDRGVHIIENHGARRYYVYLALLILEGFINLGLFYAVAVWLY</sequence>
<keyword evidence="1" id="KW-0812">Transmembrane</keyword>
<dbReference type="RefSeq" id="WP_151466776.1">
    <property type="nucleotide sequence ID" value="NZ_CP017065.1"/>
</dbReference>
<organism evidence="2 4">
    <name type="scientific">Lacticaseibacillus casei</name>
    <name type="common">Lactobacillus casei</name>
    <dbReference type="NCBI Taxonomy" id="1582"/>
    <lineage>
        <taxon>Bacteria</taxon>
        <taxon>Bacillati</taxon>
        <taxon>Bacillota</taxon>
        <taxon>Bacilli</taxon>
        <taxon>Lactobacillales</taxon>
        <taxon>Lactobacillaceae</taxon>
        <taxon>Lacticaseibacillus</taxon>
    </lineage>
</organism>
<name>A0AAN1F173_LACCA</name>
<feature type="transmembrane region" description="Helical" evidence="1">
    <location>
        <begin position="96"/>
        <end position="115"/>
    </location>
</feature>
<proteinExistence type="predicted"/>
<feature type="transmembrane region" description="Helical" evidence="1">
    <location>
        <begin position="6"/>
        <end position="22"/>
    </location>
</feature>
<dbReference type="EMBL" id="CP017065">
    <property type="protein sequence ID" value="ARY92938.1"/>
    <property type="molecule type" value="Genomic_DNA"/>
</dbReference>
<reference evidence="2 4" key="1">
    <citation type="journal article" date="2017" name="Front. Immunol.">
        <title>Complete Genome Sequence of Lactobacillus casei LC5, a Potential Probiotics for Atopic Dermatitis.</title>
        <authorList>
            <person name="Kang J."/>
            <person name="Chung W.H."/>
            <person name="Lim T.J."/>
            <person name="Whon T.W."/>
            <person name="Lim S."/>
            <person name="Nam Y.D."/>
        </authorList>
    </citation>
    <scope>NUCLEOTIDE SEQUENCE [LARGE SCALE GENOMIC DNA]</scope>
    <source>
        <strain evidence="2 4">LC5</strain>
    </source>
</reference>
<keyword evidence="1" id="KW-1133">Transmembrane helix</keyword>
<dbReference type="Proteomes" id="UP001303564">
    <property type="component" value="Chromosome"/>
</dbReference>
<keyword evidence="1" id="KW-0472">Membrane</keyword>
<evidence type="ECO:0000313" key="4">
    <source>
        <dbReference type="Proteomes" id="UP000195609"/>
    </source>
</evidence>
<dbReference type="EMBL" id="CP136128">
    <property type="protein sequence ID" value="WNX27648.1"/>
    <property type="molecule type" value="Genomic_DNA"/>
</dbReference>